<keyword evidence="5 8" id="KW-0812">Transmembrane</keyword>
<feature type="transmembrane region" description="Helical" evidence="8">
    <location>
        <begin position="368"/>
        <end position="391"/>
    </location>
</feature>
<feature type="transmembrane region" description="Helical" evidence="8">
    <location>
        <begin position="235"/>
        <end position="252"/>
    </location>
</feature>
<organism evidence="10 11">
    <name type="scientific">Chryseosolibacter indicus</name>
    <dbReference type="NCBI Taxonomy" id="2782351"/>
    <lineage>
        <taxon>Bacteria</taxon>
        <taxon>Pseudomonadati</taxon>
        <taxon>Bacteroidota</taxon>
        <taxon>Cytophagia</taxon>
        <taxon>Cytophagales</taxon>
        <taxon>Chryseotaleaceae</taxon>
        <taxon>Chryseosolibacter</taxon>
    </lineage>
</organism>
<feature type="transmembrane region" description="Helical" evidence="8">
    <location>
        <begin position="81"/>
        <end position="101"/>
    </location>
</feature>
<comment type="similarity">
    <text evidence="2">Belongs to the major facilitator superfamily. EmrB family.</text>
</comment>
<feature type="transmembrane region" description="Helical" evidence="8">
    <location>
        <begin position="170"/>
        <end position="190"/>
    </location>
</feature>
<dbReference type="InterPro" id="IPR004638">
    <property type="entry name" value="EmrB-like"/>
</dbReference>
<evidence type="ECO:0000313" key="10">
    <source>
        <dbReference type="EMBL" id="MBT1706221.1"/>
    </source>
</evidence>
<evidence type="ECO:0000256" key="1">
    <source>
        <dbReference type="ARBA" id="ARBA00004651"/>
    </source>
</evidence>
<sequence length="524" mass="57682">MQQESLVEYGFNRVIITITAIMCALLEIIDTTIVNVALNEMKGNLGATLNDVSWVITSYAIANVIIVPLTSWLSQQFGRRNYFAASIIIFTVSSFLCGNATSIWELVIFRFIQGLGGGALLVTSQTIITEVYPPEKRSMAQALYGMGVIVGPTLGPPLGGYIVDNFSWPYIFYINIPIGIIATFLTLQYVKSPNYGGKRSIGDIDWLGILFLILAVGSLQYVLEKGQEHDWFENASIVIFTVVAFFGIYFFIWRELVADQPVVDLRVLKDKNLAIGTVLSFILGFGLYGSTFVIPLFTQNSLGWTALKAGLLLVPSSLATGIMMPFVGKMLQRGISQKYLIALGFSIFFGYSLWAYTIITPFTGEGDFFFILMVRGVGLGLLFVPTTTLALSSLKGKDIGQGAAFTGMVRQLGGSFGIALISTFISRQSVQHRADLINHISPYDFDVQQRLAAMKANFLAHGSTIDYATNQANQMMDVLATRQAMLLTYMDVFLYIGGFFLLCVPFVLMLKPVKSTVNLEQAAH</sequence>
<dbReference type="InterPro" id="IPR005829">
    <property type="entry name" value="Sugar_transporter_CS"/>
</dbReference>
<evidence type="ECO:0000256" key="2">
    <source>
        <dbReference type="ARBA" id="ARBA00008537"/>
    </source>
</evidence>
<name>A0ABS5VY44_9BACT</name>
<feature type="transmembrane region" description="Helical" evidence="8">
    <location>
        <begin position="492"/>
        <end position="510"/>
    </location>
</feature>
<keyword evidence="3" id="KW-0813">Transport</keyword>
<evidence type="ECO:0000313" key="11">
    <source>
        <dbReference type="Proteomes" id="UP000772618"/>
    </source>
</evidence>
<feature type="transmembrane region" description="Helical" evidence="8">
    <location>
        <begin position="339"/>
        <end position="362"/>
    </location>
</feature>
<feature type="transmembrane region" description="Helical" evidence="8">
    <location>
        <begin position="273"/>
        <end position="297"/>
    </location>
</feature>
<reference evidence="10 11" key="1">
    <citation type="submission" date="2021-05" db="EMBL/GenBank/DDBJ databases">
        <title>A Polyphasic approach of four new species of the genus Ohtaekwangia: Ohtaekwangia histidinii sp. nov., Ohtaekwangia cretensis sp. nov., Ohtaekwangia indiensis sp. nov., Ohtaekwangia reichenbachii sp. nov. from diverse environment.</title>
        <authorList>
            <person name="Octaviana S."/>
        </authorList>
    </citation>
    <scope>NUCLEOTIDE SEQUENCE [LARGE SCALE GENOMIC DNA]</scope>
    <source>
        <strain evidence="10 11">PWU20</strain>
    </source>
</reference>
<evidence type="ECO:0000256" key="6">
    <source>
        <dbReference type="ARBA" id="ARBA00022989"/>
    </source>
</evidence>
<keyword evidence="6 8" id="KW-1133">Transmembrane helix</keyword>
<dbReference type="InterPro" id="IPR036259">
    <property type="entry name" value="MFS_trans_sf"/>
</dbReference>
<feature type="transmembrane region" description="Helical" evidence="8">
    <location>
        <begin position="309"/>
        <end position="327"/>
    </location>
</feature>
<keyword evidence="7 8" id="KW-0472">Membrane</keyword>
<dbReference type="RefSeq" id="WP_254157341.1">
    <property type="nucleotide sequence ID" value="NZ_JAHESD010000091.1"/>
</dbReference>
<protein>
    <submittedName>
        <fullName evidence="10">DHA2 family efflux MFS transporter permease subunit</fullName>
    </submittedName>
</protein>
<dbReference type="PANTHER" id="PTHR42718">
    <property type="entry name" value="MAJOR FACILITATOR SUPERFAMILY MULTIDRUG TRANSPORTER MFSC"/>
    <property type="match status" value="1"/>
</dbReference>
<proteinExistence type="inferred from homology"/>
<accession>A0ABS5VY44</accession>
<dbReference type="PANTHER" id="PTHR42718:SF9">
    <property type="entry name" value="MAJOR FACILITATOR SUPERFAMILY MULTIDRUG TRANSPORTER MFSC"/>
    <property type="match status" value="1"/>
</dbReference>
<dbReference type="PROSITE" id="PS50850">
    <property type="entry name" value="MFS"/>
    <property type="match status" value="1"/>
</dbReference>
<dbReference type="NCBIfam" id="TIGR00711">
    <property type="entry name" value="efflux_EmrB"/>
    <property type="match status" value="1"/>
</dbReference>
<dbReference type="Pfam" id="PF07690">
    <property type="entry name" value="MFS_1"/>
    <property type="match status" value="1"/>
</dbReference>
<dbReference type="InterPro" id="IPR011701">
    <property type="entry name" value="MFS"/>
</dbReference>
<evidence type="ECO:0000256" key="8">
    <source>
        <dbReference type="SAM" id="Phobius"/>
    </source>
</evidence>
<feature type="transmembrane region" description="Helical" evidence="8">
    <location>
        <begin position="54"/>
        <end position="74"/>
    </location>
</feature>
<dbReference type="PRINTS" id="PR01036">
    <property type="entry name" value="TCRTETB"/>
</dbReference>
<evidence type="ECO:0000259" key="9">
    <source>
        <dbReference type="PROSITE" id="PS50850"/>
    </source>
</evidence>
<comment type="caution">
    <text evidence="10">The sequence shown here is derived from an EMBL/GenBank/DDBJ whole genome shotgun (WGS) entry which is preliminary data.</text>
</comment>
<keyword evidence="4" id="KW-1003">Cell membrane</keyword>
<evidence type="ECO:0000256" key="3">
    <source>
        <dbReference type="ARBA" id="ARBA00022448"/>
    </source>
</evidence>
<comment type="subcellular location">
    <subcellularLocation>
        <location evidence="1">Cell membrane</location>
        <topology evidence="1">Multi-pass membrane protein</topology>
    </subcellularLocation>
</comment>
<feature type="transmembrane region" description="Helical" evidence="8">
    <location>
        <begin position="140"/>
        <end position="158"/>
    </location>
</feature>
<feature type="transmembrane region" description="Helical" evidence="8">
    <location>
        <begin position="12"/>
        <end position="34"/>
    </location>
</feature>
<feature type="transmembrane region" description="Helical" evidence="8">
    <location>
        <begin position="107"/>
        <end position="128"/>
    </location>
</feature>
<dbReference type="Gene3D" id="1.20.1250.20">
    <property type="entry name" value="MFS general substrate transporter like domains"/>
    <property type="match status" value="1"/>
</dbReference>
<evidence type="ECO:0000256" key="7">
    <source>
        <dbReference type="ARBA" id="ARBA00023136"/>
    </source>
</evidence>
<dbReference type="PROSITE" id="PS00217">
    <property type="entry name" value="SUGAR_TRANSPORT_2"/>
    <property type="match status" value="1"/>
</dbReference>
<dbReference type="Proteomes" id="UP000772618">
    <property type="component" value="Unassembled WGS sequence"/>
</dbReference>
<gene>
    <name evidence="10" type="ORF">KK060_23235</name>
</gene>
<dbReference type="EMBL" id="JAHESD010000091">
    <property type="protein sequence ID" value="MBT1706221.1"/>
    <property type="molecule type" value="Genomic_DNA"/>
</dbReference>
<feature type="transmembrane region" description="Helical" evidence="8">
    <location>
        <begin position="202"/>
        <end position="223"/>
    </location>
</feature>
<dbReference type="CDD" id="cd17503">
    <property type="entry name" value="MFS_LmrB_MDR_like"/>
    <property type="match status" value="1"/>
</dbReference>
<dbReference type="SUPFAM" id="SSF103473">
    <property type="entry name" value="MFS general substrate transporter"/>
    <property type="match status" value="1"/>
</dbReference>
<feature type="domain" description="Major facilitator superfamily (MFS) profile" evidence="9">
    <location>
        <begin position="16"/>
        <end position="515"/>
    </location>
</feature>
<evidence type="ECO:0000256" key="4">
    <source>
        <dbReference type="ARBA" id="ARBA00022475"/>
    </source>
</evidence>
<dbReference type="InterPro" id="IPR020846">
    <property type="entry name" value="MFS_dom"/>
</dbReference>
<evidence type="ECO:0000256" key="5">
    <source>
        <dbReference type="ARBA" id="ARBA00022692"/>
    </source>
</evidence>
<keyword evidence="11" id="KW-1185">Reference proteome</keyword>
<dbReference type="Gene3D" id="1.20.1720.10">
    <property type="entry name" value="Multidrug resistance protein D"/>
    <property type="match status" value="1"/>
</dbReference>